<dbReference type="AlphaFoldDB" id="A0ABD2PRY6"/>
<name>A0ABD2PRY6_9PLAT</name>
<comment type="caution">
    <text evidence="1">The sequence shown here is derived from an EMBL/GenBank/DDBJ whole genome shotgun (WGS) entry which is preliminary data.</text>
</comment>
<dbReference type="EMBL" id="JBJKFK010003499">
    <property type="protein sequence ID" value="KAL3309838.1"/>
    <property type="molecule type" value="Genomic_DNA"/>
</dbReference>
<gene>
    <name evidence="1" type="ORF">Ciccas_011608</name>
</gene>
<accession>A0ABD2PRY6</accession>
<keyword evidence="2" id="KW-1185">Reference proteome</keyword>
<reference evidence="1 2" key="1">
    <citation type="submission" date="2024-11" db="EMBL/GenBank/DDBJ databases">
        <title>Adaptive evolution of stress response genes in parasites aligns with host niche diversity.</title>
        <authorList>
            <person name="Hahn C."/>
            <person name="Resl P."/>
        </authorList>
    </citation>
    <scope>NUCLEOTIDE SEQUENCE [LARGE SCALE GENOMIC DNA]</scope>
    <source>
        <strain evidence="1">EGGRZ-B1_66</strain>
        <tissue evidence="1">Body</tissue>
    </source>
</reference>
<sequence length="178" mass="21042">MCRIFDNNRVTSDELTAHNEKISMILMHLQNDKAKNDIEKLANRNFIDVVMVIPKMNYAVLMFIERIMLNEHVPLFHIFRANSYASTRDILDTFNLRLQKTERNMFHELTSQRNQLEKVISLVRTLIHSKAFVISEDARAEMEKNKRIAIENVVHSLQNRFQTELEQHRKHIEVSGIL</sequence>
<protein>
    <submittedName>
        <fullName evidence="1">Uncharacterized protein</fullName>
    </submittedName>
</protein>
<evidence type="ECO:0000313" key="1">
    <source>
        <dbReference type="EMBL" id="KAL3309838.1"/>
    </source>
</evidence>
<proteinExistence type="predicted"/>
<evidence type="ECO:0000313" key="2">
    <source>
        <dbReference type="Proteomes" id="UP001626550"/>
    </source>
</evidence>
<dbReference type="Proteomes" id="UP001626550">
    <property type="component" value="Unassembled WGS sequence"/>
</dbReference>
<organism evidence="1 2">
    <name type="scientific">Cichlidogyrus casuarinus</name>
    <dbReference type="NCBI Taxonomy" id="1844966"/>
    <lineage>
        <taxon>Eukaryota</taxon>
        <taxon>Metazoa</taxon>
        <taxon>Spiralia</taxon>
        <taxon>Lophotrochozoa</taxon>
        <taxon>Platyhelminthes</taxon>
        <taxon>Monogenea</taxon>
        <taxon>Monopisthocotylea</taxon>
        <taxon>Dactylogyridea</taxon>
        <taxon>Ancyrocephalidae</taxon>
        <taxon>Cichlidogyrus</taxon>
    </lineage>
</organism>